<name>A0A183HUG6_9BILA</name>
<reference evidence="4" key="1">
    <citation type="submission" date="2016-06" db="UniProtKB">
        <authorList>
            <consortium name="WormBaseParasite"/>
        </authorList>
    </citation>
    <scope>IDENTIFICATION</scope>
</reference>
<dbReference type="GO" id="GO:0005737">
    <property type="term" value="C:cytoplasm"/>
    <property type="evidence" value="ECO:0007669"/>
    <property type="project" value="TreeGrafter"/>
</dbReference>
<reference evidence="2 3" key="2">
    <citation type="submission" date="2018-11" db="EMBL/GenBank/DDBJ databases">
        <authorList>
            <consortium name="Pathogen Informatics"/>
        </authorList>
    </citation>
    <scope>NUCLEOTIDE SEQUENCE [LARGE SCALE GENOMIC DNA]</scope>
</reference>
<dbReference type="PANTHER" id="PTHR46088">
    <property type="entry name" value="TUBULIN--TYROSINE LIGASE-LIKE PROTEIN 12"/>
    <property type="match status" value="1"/>
</dbReference>
<dbReference type="Proteomes" id="UP000267606">
    <property type="component" value="Unassembled WGS sequence"/>
</dbReference>
<evidence type="ECO:0000313" key="4">
    <source>
        <dbReference type="WBParaSite" id="OFLC_0001112801-mRNA-1"/>
    </source>
</evidence>
<dbReference type="WBParaSite" id="OFLC_0001112801-mRNA-1">
    <property type="protein sequence ID" value="OFLC_0001112801-mRNA-1"/>
    <property type="gene ID" value="OFLC_0001112801"/>
</dbReference>
<dbReference type="Gene3D" id="3.30.470.20">
    <property type="entry name" value="ATP-grasp fold, B domain"/>
    <property type="match status" value="1"/>
</dbReference>
<dbReference type="InterPro" id="IPR027749">
    <property type="entry name" value="TTLL12"/>
</dbReference>
<dbReference type="PANTHER" id="PTHR46088:SF1">
    <property type="entry name" value="TUBULIN--TYROSINE LIGASE-LIKE PROTEIN 12"/>
    <property type="match status" value="1"/>
</dbReference>
<evidence type="ECO:0000313" key="2">
    <source>
        <dbReference type="EMBL" id="VDO74074.1"/>
    </source>
</evidence>
<dbReference type="EMBL" id="UZAJ01015661">
    <property type="protein sequence ID" value="VDO74074.1"/>
    <property type="molecule type" value="Genomic_DNA"/>
</dbReference>
<dbReference type="AlphaFoldDB" id="A0A183HUG6"/>
<dbReference type="InterPro" id="IPR004344">
    <property type="entry name" value="TTL/TTLL_fam"/>
</dbReference>
<accession>A0A183HUG6</accession>
<dbReference type="GO" id="GO:0019098">
    <property type="term" value="P:reproductive behavior"/>
    <property type="evidence" value="ECO:0007669"/>
    <property type="project" value="UniProtKB-ARBA"/>
</dbReference>
<evidence type="ECO:0000313" key="3">
    <source>
        <dbReference type="Proteomes" id="UP000267606"/>
    </source>
</evidence>
<keyword evidence="3" id="KW-1185">Reference proteome</keyword>
<evidence type="ECO:0000256" key="1">
    <source>
        <dbReference type="ARBA" id="ARBA00006820"/>
    </source>
</evidence>
<dbReference type="Pfam" id="PF03133">
    <property type="entry name" value="TTL"/>
    <property type="match status" value="1"/>
</dbReference>
<gene>
    <name evidence="2" type="ORF">OFLC_LOCUS11127</name>
</gene>
<dbReference type="STRING" id="387005.A0A183HUG6"/>
<protein>
    <submittedName>
        <fullName evidence="4">DUF4286 family protein</fullName>
    </submittedName>
</protein>
<dbReference type="PROSITE" id="PS51221">
    <property type="entry name" value="TTL"/>
    <property type="match status" value="1"/>
</dbReference>
<proteinExistence type="inferred from homology"/>
<organism evidence="4">
    <name type="scientific">Onchocerca flexuosa</name>
    <dbReference type="NCBI Taxonomy" id="387005"/>
    <lineage>
        <taxon>Eukaryota</taxon>
        <taxon>Metazoa</taxon>
        <taxon>Ecdysozoa</taxon>
        <taxon>Nematoda</taxon>
        <taxon>Chromadorea</taxon>
        <taxon>Rhabditida</taxon>
        <taxon>Spirurina</taxon>
        <taxon>Spiruromorpha</taxon>
        <taxon>Filarioidea</taxon>
        <taxon>Onchocercidae</taxon>
        <taxon>Onchocerca</taxon>
    </lineage>
</organism>
<comment type="similarity">
    <text evidence="1">Belongs to the tubulin--tyrosine ligase family.</text>
</comment>
<sequence>MDCKDFINQWEKLYAVKWSEIQERINEVIKNVFETVSREKPPRGIMPNAQSRAMYGIDIMLKWDSDDLATRKICISFIEGNFMPDCDRACKFYADFADTAFKALFTDENISDVLVEPV</sequence>